<name>A0A6J5YP87_9ZZZZ</name>
<reference evidence="1" key="1">
    <citation type="submission" date="2020-05" db="EMBL/GenBank/DDBJ databases">
        <authorList>
            <person name="Chiriac C."/>
            <person name="Salcher M."/>
            <person name="Ghai R."/>
            <person name="Kavagutti S V."/>
        </authorList>
    </citation>
    <scope>NUCLEOTIDE SEQUENCE</scope>
</reference>
<organism evidence="1">
    <name type="scientific">freshwater metagenome</name>
    <dbReference type="NCBI Taxonomy" id="449393"/>
    <lineage>
        <taxon>unclassified sequences</taxon>
        <taxon>metagenomes</taxon>
        <taxon>ecological metagenomes</taxon>
    </lineage>
</organism>
<accession>A0A6J5YP87</accession>
<sequence length="216" mass="23153">MHLVKKSQAILISAMISTAFIPSAQAAPSIICKAPKKVMATVGYEVNCTSKVDIDGANAQLQYEDGSGGWANANQGEEVWSGTGITFNRIYSKPKTDAISFFRVVTDPIDGGSKKIFSNSFEVRVVPFKKAVQKAPAVAPKNNSTPQSVRIPNFLGMSVEWIQMNRNAYPGVKYMITGSSCAVSDVLSGAAVIDSQNPGPMQIRPYNTLVILGTNC</sequence>
<dbReference type="AlphaFoldDB" id="A0A6J5YP87"/>
<gene>
    <name evidence="1" type="ORF">UFOPK4080_00281</name>
</gene>
<proteinExistence type="predicted"/>
<dbReference type="EMBL" id="CAESAG010000025">
    <property type="protein sequence ID" value="CAB4332355.1"/>
    <property type="molecule type" value="Genomic_DNA"/>
</dbReference>
<protein>
    <submittedName>
        <fullName evidence="1">Unannotated protein</fullName>
    </submittedName>
</protein>
<evidence type="ECO:0000313" key="1">
    <source>
        <dbReference type="EMBL" id="CAB4332355.1"/>
    </source>
</evidence>